<gene>
    <name evidence="2" type="ORF">APZ42_007775</name>
</gene>
<sequence>MFLKQLFTALHEAKYAPFYLRTSDLFCSLHETVAQVISSMPRSTSASDTVSDSNSDSDESIDKSYRNREKFSRKRAMEYQEEGELHLPADPQHEVEIVPDNDGQDEIPGEPKEPKRPKLDVDVTEFRVSSTSSKKIRKWISKSFAKSKAKKLRERFQSKFSSSFELLNPEMDDSVYRRLKELRNSVATKEKIDSKESEMRSMQFKILDIVRPMLFIWETAQEETVRDAAKVAIKQWAHA</sequence>
<protein>
    <submittedName>
        <fullName evidence="2">Uncharacterized protein</fullName>
    </submittedName>
</protein>
<evidence type="ECO:0000313" key="2">
    <source>
        <dbReference type="EMBL" id="KZR97386.1"/>
    </source>
</evidence>
<proteinExistence type="predicted"/>
<keyword evidence="3" id="KW-1185">Reference proteome</keyword>
<dbReference type="Proteomes" id="UP000076858">
    <property type="component" value="Unassembled WGS sequence"/>
</dbReference>
<feature type="compositionally biased region" description="Basic and acidic residues" evidence="1">
    <location>
        <begin position="60"/>
        <end position="96"/>
    </location>
</feature>
<evidence type="ECO:0000313" key="3">
    <source>
        <dbReference type="Proteomes" id="UP000076858"/>
    </source>
</evidence>
<dbReference type="AlphaFoldDB" id="A0A164F3E3"/>
<dbReference type="EMBL" id="LRGB01021667">
    <property type="protein sequence ID" value="KZR97386.1"/>
    <property type="molecule type" value="Genomic_DNA"/>
</dbReference>
<dbReference type="OrthoDB" id="10498563at2759"/>
<reference evidence="2 3" key="1">
    <citation type="submission" date="2016-03" db="EMBL/GenBank/DDBJ databases">
        <title>EvidentialGene: Evidence-directed Construction of Genes on Genomes.</title>
        <authorList>
            <person name="Gilbert D.G."/>
            <person name="Choi J.-H."/>
            <person name="Mockaitis K."/>
            <person name="Colbourne J."/>
            <person name="Pfrender M."/>
        </authorList>
    </citation>
    <scope>NUCLEOTIDE SEQUENCE [LARGE SCALE GENOMIC DNA]</scope>
    <source>
        <strain evidence="2 3">Xinb3</strain>
        <tissue evidence="2">Complete organism</tissue>
    </source>
</reference>
<accession>A0A164F3E3</accession>
<comment type="caution">
    <text evidence="2">The sequence shown here is derived from an EMBL/GenBank/DDBJ whole genome shotgun (WGS) entry which is preliminary data.</text>
</comment>
<organism evidence="2 3">
    <name type="scientific">Daphnia magna</name>
    <dbReference type="NCBI Taxonomy" id="35525"/>
    <lineage>
        <taxon>Eukaryota</taxon>
        <taxon>Metazoa</taxon>
        <taxon>Ecdysozoa</taxon>
        <taxon>Arthropoda</taxon>
        <taxon>Crustacea</taxon>
        <taxon>Branchiopoda</taxon>
        <taxon>Diplostraca</taxon>
        <taxon>Cladocera</taxon>
        <taxon>Anomopoda</taxon>
        <taxon>Daphniidae</taxon>
        <taxon>Daphnia</taxon>
    </lineage>
</organism>
<feature type="region of interest" description="Disordered" evidence="1">
    <location>
        <begin position="39"/>
        <end position="117"/>
    </location>
</feature>
<feature type="compositionally biased region" description="Low complexity" evidence="1">
    <location>
        <begin position="43"/>
        <end position="54"/>
    </location>
</feature>
<evidence type="ECO:0000256" key="1">
    <source>
        <dbReference type="SAM" id="MobiDB-lite"/>
    </source>
</evidence>
<feature type="compositionally biased region" description="Acidic residues" evidence="1">
    <location>
        <begin position="97"/>
        <end position="108"/>
    </location>
</feature>
<feature type="non-terminal residue" evidence="2">
    <location>
        <position position="239"/>
    </location>
</feature>
<name>A0A164F3E3_9CRUS</name>